<dbReference type="GeneTree" id="ENSGT01030000234817"/>
<name>A0A670JEA1_PODMU</name>
<accession>A0A670JEA1</accession>
<proteinExistence type="predicted"/>
<dbReference type="AlphaFoldDB" id="A0A670JEA1"/>
<reference evidence="1" key="3">
    <citation type="submission" date="2025-09" db="UniProtKB">
        <authorList>
            <consortium name="Ensembl"/>
        </authorList>
    </citation>
    <scope>IDENTIFICATION</scope>
</reference>
<dbReference type="Ensembl" id="ENSPMRT00000023281.1">
    <property type="protein sequence ID" value="ENSPMRP00000021924.1"/>
    <property type="gene ID" value="ENSPMRG00000014251.1"/>
</dbReference>
<reference evidence="1 2" key="1">
    <citation type="journal article" date="2019" name="Proc. Natl. Acad. Sci. U.S.A.">
        <title>Regulatory changes in pterin and carotenoid genes underlie balanced color polymorphisms in the wall lizard.</title>
        <authorList>
            <person name="Andrade P."/>
            <person name="Pinho C."/>
            <person name="Perez I de Lanuza G."/>
            <person name="Afonso S."/>
            <person name="Brejcha J."/>
            <person name="Rubin C.J."/>
            <person name="Wallerman O."/>
            <person name="Pereira P."/>
            <person name="Sabatino S.J."/>
            <person name="Bellati A."/>
            <person name="Pellitteri-Rosa D."/>
            <person name="Bosakova Z."/>
            <person name="Bunikis I."/>
            <person name="Carretero M.A."/>
            <person name="Feiner N."/>
            <person name="Marsik P."/>
            <person name="Pauperio F."/>
            <person name="Salvi D."/>
            <person name="Soler L."/>
            <person name="While G.M."/>
            <person name="Uller T."/>
            <person name="Font E."/>
            <person name="Andersson L."/>
            <person name="Carneiro M."/>
        </authorList>
    </citation>
    <scope>NUCLEOTIDE SEQUENCE</scope>
</reference>
<sequence length="111" mass="12100">MYPTLRAVMFWIALFKPLSIWSTFCATSLVSLSRSLITCGSMGGISAVLPLTDNCDDTDEEEVGSVSSRLPRELILIFICRLLATKCVRSPSWLTVPSSSKALDMVALLPS</sequence>
<keyword evidence="2" id="KW-1185">Reference proteome</keyword>
<dbReference type="Proteomes" id="UP000472272">
    <property type="component" value="Chromosome 13"/>
</dbReference>
<protein>
    <submittedName>
        <fullName evidence="1">Uncharacterized protein</fullName>
    </submittedName>
</protein>
<evidence type="ECO:0000313" key="1">
    <source>
        <dbReference type="Ensembl" id="ENSPMRP00000021924.1"/>
    </source>
</evidence>
<reference evidence="1" key="2">
    <citation type="submission" date="2025-08" db="UniProtKB">
        <authorList>
            <consortium name="Ensembl"/>
        </authorList>
    </citation>
    <scope>IDENTIFICATION</scope>
</reference>
<organism evidence="1 2">
    <name type="scientific">Podarcis muralis</name>
    <name type="common">Wall lizard</name>
    <name type="synonym">Lacerta muralis</name>
    <dbReference type="NCBI Taxonomy" id="64176"/>
    <lineage>
        <taxon>Eukaryota</taxon>
        <taxon>Metazoa</taxon>
        <taxon>Chordata</taxon>
        <taxon>Craniata</taxon>
        <taxon>Vertebrata</taxon>
        <taxon>Euteleostomi</taxon>
        <taxon>Lepidosauria</taxon>
        <taxon>Squamata</taxon>
        <taxon>Bifurcata</taxon>
        <taxon>Unidentata</taxon>
        <taxon>Episquamata</taxon>
        <taxon>Laterata</taxon>
        <taxon>Lacertibaenia</taxon>
        <taxon>Lacertidae</taxon>
        <taxon>Podarcis</taxon>
    </lineage>
</organism>
<evidence type="ECO:0000313" key="2">
    <source>
        <dbReference type="Proteomes" id="UP000472272"/>
    </source>
</evidence>